<evidence type="ECO:0000313" key="1">
    <source>
        <dbReference type="EMBL" id="CCO08371.1"/>
    </source>
</evidence>
<dbReference type="Proteomes" id="UP000009315">
    <property type="component" value="Unassembled WGS sequence"/>
</dbReference>
<proteinExistence type="predicted"/>
<sequence>MEKSGKTGKIYAQKTYYFVEPAVCCPYLEDSRCSLRDFDVAKKNRRFYQSSCCSSGYYDRCSMFRDKLKTIKENKYFKASYCCPYLESSVCRLRQVNIYDKNRKYYSYVCTTTDYLKKCPFFHDRVSRIKCRPPLSPDKCCPYLQDDYCRVRGSKIQDHCRDYYRHCCCKTNYHRCCPFYMEAAGDKSDP</sequence>
<protein>
    <submittedName>
        <fullName evidence="1">Uncharacterized protein</fullName>
    </submittedName>
</protein>
<evidence type="ECO:0000313" key="2">
    <source>
        <dbReference type="Proteomes" id="UP000009315"/>
    </source>
</evidence>
<accession>K8EIE8</accession>
<organism evidence="1 2">
    <name type="scientific">Desulforamulus hydrothermalis Lam5 = DSM 18033</name>
    <dbReference type="NCBI Taxonomy" id="1121428"/>
    <lineage>
        <taxon>Bacteria</taxon>
        <taxon>Bacillati</taxon>
        <taxon>Bacillota</taxon>
        <taxon>Clostridia</taxon>
        <taxon>Eubacteriales</taxon>
        <taxon>Peptococcaceae</taxon>
        <taxon>Desulforamulus</taxon>
    </lineage>
</organism>
<name>K8EIE8_9FIRM</name>
<dbReference type="RefSeq" id="WP_008411758.1">
    <property type="nucleotide sequence ID" value="NZ_CAOS01000010.1"/>
</dbReference>
<gene>
    <name evidence="1" type="ORF">DESHY_30061</name>
</gene>
<keyword evidence="2" id="KW-1185">Reference proteome</keyword>
<dbReference type="OrthoDB" id="1786553at2"/>
<comment type="caution">
    <text evidence="1">The sequence shown here is derived from an EMBL/GenBank/DDBJ whole genome shotgun (WGS) entry which is preliminary data.</text>
</comment>
<dbReference type="EMBL" id="CAOS01000010">
    <property type="protein sequence ID" value="CCO08371.1"/>
    <property type="molecule type" value="Genomic_DNA"/>
</dbReference>
<reference evidence="1 2" key="1">
    <citation type="journal article" date="2013" name="Genome Announc.">
        <title>Genome Sequence of the Sulfate-Reducing Bacterium Desulfotomaculum hydrothermale Lam5(T).</title>
        <authorList>
            <person name="Amin O."/>
            <person name="Fardeau M.L."/>
            <person name="Valette O."/>
            <person name="Hirschler-Rea A."/>
            <person name="Barbe V."/>
            <person name="Medigue C."/>
            <person name="Vacherie B."/>
            <person name="Ollivier B."/>
            <person name="Bertin P.N."/>
            <person name="Dolla A."/>
        </authorList>
    </citation>
    <scope>NUCLEOTIDE SEQUENCE [LARGE SCALE GENOMIC DNA]</scope>
    <source>
        <strain evidence="2">Lam5 / DSM 18033</strain>
    </source>
</reference>
<dbReference type="STRING" id="1121428.DESHY_30061"/>
<dbReference type="AlphaFoldDB" id="K8EIE8"/>